<accession>A0A0A5FZ18</accession>
<keyword evidence="3" id="KW-1185">Reference proteome</keyword>
<dbReference type="AlphaFoldDB" id="A0A0A5FZ18"/>
<dbReference type="STRING" id="1385512.N784_05835"/>
<protein>
    <recommendedName>
        <fullName evidence="1">HTH LytTR-type domain-containing protein</fullName>
    </recommendedName>
</protein>
<dbReference type="Pfam" id="PF04397">
    <property type="entry name" value="LytTR"/>
    <property type="match status" value="1"/>
</dbReference>
<evidence type="ECO:0000313" key="3">
    <source>
        <dbReference type="Proteomes" id="UP000030401"/>
    </source>
</evidence>
<dbReference type="GO" id="GO:0003677">
    <property type="term" value="F:DNA binding"/>
    <property type="evidence" value="ECO:0007669"/>
    <property type="project" value="InterPro"/>
</dbReference>
<dbReference type="OrthoDB" id="9809318at2"/>
<dbReference type="InterPro" id="IPR046947">
    <property type="entry name" value="LytR-like"/>
</dbReference>
<gene>
    <name evidence="2" type="ORF">N784_05835</name>
</gene>
<evidence type="ECO:0000313" key="2">
    <source>
        <dbReference type="EMBL" id="KGX86081.1"/>
    </source>
</evidence>
<sequence>MRLGLVCNNNNREELLGKFKSLGVEVYRNADLYIVEEGLHDGFMPCIVFHPNHLNDLLEVVRLFSMKTATSKIVGFLNEEYHVINHEDILYFEAVDSSVWCHTGTEVYRLKDKLYQLEERLPSDRFIKVSRSFIVHIDSVTRIIPWFNRRLLLKFEQSKKEVEVSKNYVGHFKEFLGMR</sequence>
<dbReference type="eggNOG" id="COG3279">
    <property type="taxonomic scope" value="Bacteria"/>
</dbReference>
<proteinExistence type="predicted"/>
<dbReference type="Proteomes" id="UP000030401">
    <property type="component" value="Unassembled WGS sequence"/>
</dbReference>
<dbReference type="PANTHER" id="PTHR37299">
    <property type="entry name" value="TRANSCRIPTIONAL REGULATOR-RELATED"/>
    <property type="match status" value="1"/>
</dbReference>
<dbReference type="PROSITE" id="PS50930">
    <property type="entry name" value="HTH_LYTTR"/>
    <property type="match status" value="1"/>
</dbReference>
<organism evidence="2 3">
    <name type="scientific">Pontibacillus litoralis JSM 072002</name>
    <dbReference type="NCBI Taxonomy" id="1385512"/>
    <lineage>
        <taxon>Bacteria</taxon>
        <taxon>Bacillati</taxon>
        <taxon>Bacillota</taxon>
        <taxon>Bacilli</taxon>
        <taxon>Bacillales</taxon>
        <taxon>Bacillaceae</taxon>
        <taxon>Pontibacillus</taxon>
    </lineage>
</organism>
<dbReference type="RefSeq" id="WP_052127266.1">
    <property type="nucleotide sequence ID" value="NZ_AVPG01000016.1"/>
</dbReference>
<comment type="caution">
    <text evidence="2">The sequence shown here is derived from an EMBL/GenBank/DDBJ whole genome shotgun (WGS) entry which is preliminary data.</text>
</comment>
<dbReference type="EMBL" id="AVPG01000016">
    <property type="protein sequence ID" value="KGX86081.1"/>
    <property type="molecule type" value="Genomic_DNA"/>
</dbReference>
<dbReference type="Gene3D" id="2.40.50.1020">
    <property type="entry name" value="LytTr DNA-binding domain"/>
    <property type="match status" value="1"/>
</dbReference>
<dbReference type="GO" id="GO:0000156">
    <property type="term" value="F:phosphorelay response regulator activity"/>
    <property type="evidence" value="ECO:0007669"/>
    <property type="project" value="InterPro"/>
</dbReference>
<reference evidence="2 3" key="1">
    <citation type="submission" date="2013-08" db="EMBL/GenBank/DDBJ databases">
        <authorList>
            <person name="Huang J."/>
            <person name="Wang G."/>
        </authorList>
    </citation>
    <scope>NUCLEOTIDE SEQUENCE [LARGE SCALE GENOMIC DNA]</scope>
    <source>
        <strain evidence="2 3">JSM 072002</strain>
    </source>
</reference>
<evidence type="ECO:0000259" key="1">
    <source>
        <dbReference type="PROSITE" id="PS50930"/>
    </source>
</evidence>
<dbReference type="SMART" id="SM00850">
    <property type="entry name" value="LytTR"/>
    <property type="match status" value="1"/>
</dbReference>
<dbReference type="PANTHER" id="PTHR37299:SF4">
    <property type="entry name" value="TRANSCRIPTIONAL REGULATOR"/>
    <property type="match status" value="1"/>
</dbReference>
<dbReference type="InterPro" id="IPR007492">
    <property type="entry name" value="LytTR_DNA-bd_dom"/>
</dbReference>
<feature type="domain" description="HTH LytTR-type" evidence="1">
    <location>
        <begin position="73"/>
        <end position="178"/>
    </location>
</feature>
<name>A0A0A5FZ18_9BACI</name>